<proteinExistence type="predicted"/>
<organism evidence="2">
    <name type="scientific">marine metagenome</name>
    <dbReference type="NCBI Taxonomy" id="408172"/>
    <lineage>
        <taxon>unclassified sequences</taxon>
        <taxon>metagenomes</taxon>
        <taxon>ecological metagenomes</taxon>
    </lineage>
</organism>
<gene>
    <name evidence="2" type="ORF">METZ01_LOCUS77637</name>
</gene>
<accession>A0A381UDQ7</accession>
<evidence type="ECO:0000313" key="2">
    <source>
        <dbReference type="EMBL" id="SVA24783.1"/>
    </source>
</evidence>
<keyword evidence="1" id="KW-0175">Coiled coil</keyword>
<reference evidence="2" key="1">
    <citation type="submission" date="2018-05" db="EMBL/GenBank/DDBJ databases">
        <authorList>
            <person name="Lanie J.A."/>
            <person name="Ng W.-L."/>
            <person name="Kazmierczak K.M."/>
            <person name="Andrzejewski T.M."/>
            <person name="Davidsen T.M."/>
            <person name="Wayne K.J."/>
            <person name="Tettelin H."/>
            <person name="Glass J.I."/>
            <person name="Rusch D."/>
            <person name="Podicherti R."/>
            <person name="Tsui H.-C.T."/>
            <person name="Winkler M.E."/>
        </authorList>
    </citation>
    <scope>NUCLEOTIDE SEQUENCE</scope>
</reference>
<name>A0A381UDQ7_9ZZZZ</name>
<feature type="coiled-coil region" evidence="1">
    <location>
        <begin position="48"/>
        <end position="82"/>
    </location>
</feature>
<evidence type="ECO:0000256" key="1">
    <source>
        <dbReference type="SAM" id="Coils"/>
    </source>
</evidence>
<dbReference type="EMBL" id="UINC01005988">
    <property type="protein sequence ID" value="SVA24783.1"/>
    <property type="molecule type" value="Genomic_DNA"/>
</dbReference>
<protein>
    <submittedName>
        <fullName evidence="2">Uncharacterized protein</fullName>
    </submittedName>
</protein>
<dbReference type="AlphaFoldDB" id="A0A381UDQ7"/>
<sequence length="175" mass="19739">MEINNIVDRLEALIATSVRVPATQKTFLDSRKVQELMDQLRLAVPQDIQAAEEILGSKEEILNQAEVERRKIKAQAEEEFRSRLDQTEVMKEAQKKSSEMIQEAEHKAHKVLSQSQLEARTQKAEIDTYAAKTLRNLERQLNSNLTSIRNGLALLSGLETMEVVATGSHSLSNNN</sequence>